<evidence type="ECO:0000313" key="2">
    <source>
        <dbReference type="Proteomes" id="UP001152130"/>
    </source>
</evidence>
<proteinExistence type="predicted"/>
<dbReference type="AlphaFoldDB" id="A0A9W8U519"/>
<dbReference type="Proteomes" id="UP001152130">
    <property type="component" value="Unassembled WGS sequence"/>
</dbReference>
<reference evidence="1" key="1">
    <citation type="submission" date="2022-10" db="EMBL/GenBank/DDBJ databases">
        <title>Fusarium specimens isolated from Avocado Roots.</title>
        <authorList>
            <person name="Stajich J."/>
            <person name="Roper C."/>
            <person name="Heimlech-Rivalta G."/>
        </authorList>
    </citation>
    <scope>NUCLEOTIDE SEQUENCE</scope>
    <source>
        <strain evidence="1">CF00143</strain>
    </source>
</reference>
<sequence length="84" mass="9325">MAAGSSSAASQQTYGSYIHEFPKNLIDDEELLDRTLEEIYPEGHELKKNHPSTAVVLCTRQEPRDLKDFLQAAGVILRAAPREG</sequence>
<keyword evidence="2" id="KW-1185">Reference proteome</keyword>
<comment type="caution">
    <text evidence="1">The sequence shown here is derived from an EMBL/GenBank/DDBJ whole genome shotgun (WGS) entry which is preliminary data.</text>
</comment>
<organism evidence="1 2">
    <name type="scientific">Fusarium irregulare</name>
    <dbReference type="NCBI Taxonomy" id="2494466"/>
    <lineage>
        <taxon>Eukaryota</taxon>
        <taxon>Fungi</taxon>
        <taxon>Dikarya</taxon>
        <taxon>Ascomycota</taxon>
        <taxon>Pezizomycotina</taxon>
        <taxon>Sordariomycetes</taxon>
        <taxon>Hypocreomycetidae</taxon>
        <taxon>Hypocreales</taxon>
        <taxon>Nectriaceae</taxon>
        <taxon>Fusarium</taxon>
        <taxon>Fusarium incarnatum-equiseti species complex</taxon>
    </lineage>
</organism>
<protein>
    <submittedName>
        <fullName evidence="1">Uncharacterized protein</fullName>
    </submittedName>
</protein>
<gene>
    <name evidence="1" type="ORF">NW766_012073</name>
</gene>
<dbReference type="EMBL" id="JAPDHF010000026">
    <property type="protein sequence ID" value="KAJ4003623.1"/>
    <property type="molecule type" value="Genomic_DNA"/>
</dbReference>
<accession>A0A9W8U519</accession>
<name>A0A9W8U519_9HYPO</name>
<evidence type="ECO:0000313" key="1">
    <source>
        <dbReference type="EMBL" id="KAJ4003623.1"/>
    </source>
</evidence>